<organism evidence="1 2">
    <name type="scientific">Arthroderma benhamiae (strain ATCC MYA-4681 / CBS 112371)</name>
    <name type="common">Trichophyton mentagrophytes</name>
    <dbReference type="NCBI Taxonomy" id="663331"/>
    <lineage>
        <taxon>Eukaryota</taxon>
        <taxon>Fungi</taxon>
        <taxon>Dikarya</taxon>
        <taxon>Ascomycota</taxon>
        <taxon>Pezizomycotina</taxon>
        <taxon>Eurotiomycetes</taxon>
        <taxon>Eurotiomycetidae</taxon>
        <taxon>Onygenales</taxon>
        <taxon>Arthrodermataceae</taxon>
        <taxon>Trichophyton</taxon>
    </lineage>
</organism>
<name>D4B4R0_ARTBC</name>
<dbReference type="GeneID" id="9524861"/>
<comment type="caution">
    <text evidence="1">The sequence shown here is derived from an EMBL/GenBank/DDBJ whole genome shotgun (WGS) entry which is preliminary data.</text>
</comment>
<dbReference type="Proteomes" id="UP000008866">
    <property type="component" value="Unassembled WGS sequence"/>
</dbReference>
<protein>
    <submittedName>
        <fullName evidence="1">Uncharacterized protein</fullName>
    </submittedName>
</protein>
<keyword evidence="2" id="KW-1185">Reference proteome</keyword>
<dbReference type="EMBL" id="ABSU01000034">
    <property type="protein sequence ID" value="EFE30108.1"/>
    <property type="molecule type" value="Genomic_DNA"/>
</dbReference>
<dbReference type="HOGENOM" id="CLU_2170454_0_0_1"/>
<accession>D4B4R0</accession>
<proteinExistence type="predicted"/>
<dbReference type="KEGG" id="abe:ARB_03450"/>
<sequence>MCEETRETESQKVKDDAEDDRLDFDIGSLFSFLFPSASASSSINITLAFSSLLCLSVSHLESPRPRKGLLFLFPTSTSLRTRQEKKGRWESEISCPGKPPLPLMVTTIHS</sequence>
<evidence type="ECO:0000313" key="1">
    <source>
        <dbReference type="EMBL" id="EFE30108.1"/>
    </source>
</evidence>
<dbReference type="AlphaFoldDB" id="D4B4R0"/>
<evidence type="ECO:0000313" key="2">
    <source>
        <dbReference type="Proteomes" id="UP000008866"/>
    </source>
</evidence>
<dbReference type="RefSeq" id="XP_003010748.1">
    <property type="nucleotide sequence ID" value="XM_003010702.1"/>
</dbReference>
<reference evidence="2" key="1">
    <citation type="journal article" date="2011" name="Genome Biol.">
        <title>Comparative and functional genomics provide insights into the pathogenicity of dermatophytic fungi.</title>
        <authorList>
            <person name="Burmester A."/>
            <person name="Shelest E."/>
            <person name="Gloeckner G."/>
            <person name="Heddergott C."/>
            <person name="Schindler S."/>
            <person name="Staib P."/>
            <person name="Heidel A."/>
            <person name="Felder M."/>
            <person name="Petzold A."/>
            <person name="Szafranski K."/>
            <person name="Feuermann M."/>
            <person name="Pedruzzi I."/>
            <person name="Priebe S."/>
            <person name="Groth M."/>
            <person name="Winkler R."/>
            <person name="Li W."/>
            <person name="Kniemeyer O."/>
            <person name="Schroeckh V."/>
            <person name="Hertweck C."/>
            <person name="Hube B."/>
            <person name="White T.C."/>
            <person name="Platzer M."/>
            <person name="Guthke R."/>
            <person name="Heitman J."/>
            <person name="Woestemeyer J."/>
            <person name="Zipfel P.F."/>
            <person name="Monod M."/>
            <person name="Brakhage A.A."/>
        </authorList>
    </citation>
    <scope>NUCLEOTIDE SEQUENCE [LARGE SCALE GENOMIC DNA]</scope>
    <source>
        <strain evidence="2">ATCC MYA-4681 / CBS 112371</strain>
    </source>
</reference>
<gene>
    <name evidence="1" type="ORF">ARB_03450</name>
</gene>